<dbReference type="Gene3D" id="3.40.50.300">
    <property type="entry name" value="P-loop containing nucleotide triphosphate hydrolases"/>
    <property type="match status" value="3"/>
</dbReference>
<dbReference type="GO" id="GO:0005829">
    <property type="term" value="C:cytosol"/>
    <property type="evidence" value="ECO:0007669"/>
    <property type="project" value="TreeGrafter"/>
</dbReference>
<dbReference type="GO" id="GO:0043138">
    <property type="term" value="F:3'-5' DNA helicase activity"/>
    <property type="evidence" value="ECO:0007669"/>
    <property type="project" value="TreeGrafter"/>
</dbReference>
<protein>
    <recommendedName>
        <fullName evidence="5">DNA 3'-5' helicase II</fullName>
    </recommendedName>
</protein>
<dbReference type="AlphaFoldDB" id="A0AAU6PW02"/>
<dbReference type="GO" id="GO:0003677">
    <property type="term" value="F:DNA binding"/>
    <property type="evidence" value="ECO:0007669"/>
    <property type="project" value="InterPro"/>
</dbReference>
<dbReference type="Pfam" id="PF09848">
    <property type="entry name" value="SLFN-g3_helicase"/>
    <property type="match status" value="1"/>
</dbReference>
<keyword evidence="2" id="KW-0378">Hydrolase</keyword>
<accession>A0AAU6PW02</accession>
<dbReference type="GO" id="GO:0004527">
    <property type="term" value="F:exonuclease activity"/>
    <property type="evidence" value="ECO:0007669"/>
    <property type="project" value="UniProtKB-KW"/>
</dbReference>
<dbReference type="InterPro" id="IPR027417">
    <property type="entry name" value="P-loop_NTPase"/>
</dbReference>
<name>A0AAU6PW02_9GAMM</name>
<dbReference type="Pfam" id="PF13361">
    <property type="entry name" value="UvrD_C"/>
    <property type="match status" value="1"/>
</dbReference>
<evidence type="ECO:0000313" key="8">
    <source>
        <dbReference type="EMBL" id="WXX24575.1"/>
    </source>
</evidence>
<keyword evidence="8" id="KW-0269">Exonuclease</keyword>
<reference evidence="8" key="1">
    <citation type="submission" date="2024-03" db="EMBL/GenBank/DDBJ databases">
        <title>Psychrobacter raelis sp. nov. isolated from a dog with peritonitis.</title>
        <authorList>
            <person name="Schiavone A."/>
            <person name="Manzulli V."/>
            <person name="Camarda A."/>
            <person name="Cafiero M.A."/>
            <person name="Vasco I."/>
            <person name="Marino L."/>
            <person name="Pennuzzi G."/>
            <person name="Serrecchia L."/>
            <person name="Galante D."/>
            <person name="Pugliese N."/>
        </authorList>
    </citation>
    <scope>NUCLEOTIDE SEQUENCE</scope>
    <source>
        <strain evidence="8">PraFG1</strain>
    </source>
</reference>
<proteinExistence type="predicted"/>
<gene>
    <name evidence="8" type="ORF">MN210_17935</name>
</gene>
<sequence length="402" mass="46425">MAWWIPFNKLRDRQTRYINEMLKSVRTGNKTVYWVQGFAGTGKTTVLANLAVKLRADRKSLGIRETYCFITYTHAMKELIKKTFVAENKGFINIQTHTKFLKDQKTYDFVFLDEVQDISPNDLNRIKALSNFLFIAGDCEQSIYQGSAEENQIDEIFKPNKLVFTEILRLTKSMRDLAKKILPDSRINEGSPENTNGDNTPLIVEFDSEASEFSWIADNAVQRAAPGSPSCILFTHHSDIKKFFYQIYKSQNISPAGPFEDVNLNDHNTKLDYRQVNGYFKRHKLPYRYLGNSFGELDESDKQPIVFIMTYHSSKGLDFDTVYVPQLTINKQIVLPHVLEKSPGLHQRLLFVAVTRSRKDLFLTYSGKAPHKYITDLPAGSYEKIENPHLIDDDEEDDWDIF</sequence>
<organism evidence="8 9">
    <name type="scientific">Psychrobacter raelei</name>
    <dbReference type="NCBI Taxonomy" id="2565531"/>
    <lineage>
        <taxon>Bacteria</taxon>
        <taxon>Pseudomonadati</taxon>
        <taxon>Pseudomonadota</taxon>
        <taxon>Gammaproteobacteria</taxon>
        <taxon>Moraxellales</taxon>
        <taxon>Moraxellaceae</taxon>
        <taxon>Psychrobacter</taxon>
    </lineage>
</organism>
<dbReference type="KEGG" id="prae:MN210_17935"/>
<evidence type="ECO:0000256" key="5">
    <source>
        <dbReference type="ARBA" id="ARBA00034923"/>
    </source>
</evidence>
<dbReference type="SUPFAM" id="SSF52540">
    <property type="entry name" value="P-loop containing nucleoside triphosphate hydrolases"/>
    <property type="match status" value="1"/>
</dbReference>
<evidence type="ECO:0000259" key="7">
    <source>
        <dbReference type="Pfam" id="PF13361"/>
    </source>
</evidence>
<evidence type="ECO:0000256" key="1">
    <source>
        <dbReference type="ARBA" id="ARBA00022741"/>
    </source>
</evidence>
<dbReference type="RefSeq" id="WP_338412592.1">
    <property type="nucleotide sequence ID" value="NZ_CP093310.2"/>
</dbReference>
<keyword evidence="8" id="KW-0540">Nuclease</keyword>
<keyword evidence="9" id="KW-1185">Reference proteome</keyword>
<dbReference type="EMBL" id="CP093310">
    <property type="protein sequence ID" value="WXX24575.1"/>
    <property type="molecule type" value="Genomic_DNA"/>
</dbReference>
<evidence type="ECO:0000256" key="2">
    <source>
        <dbReference type="ARBA" id="ARBA00022801"/>
    </source>
</evidence>
<dbReference type="Proteomes" id="UP000829560">
    <property type="component" value="Chromosome"/>
</dbReference>
<dbReference type="PANTHER" id="PTHR11070">
    <property type="entry name" value="UVRD / RECB / PCRA DNA HELICASE FAMILY MEMBER"/>
    <property type="match status" value="1"/>
</dbReference>
<feature type="domain" description="Schlafen group 3-like DNA/RNA helicase" evidence="6">
    <location>
        <begin position="30"/>
        <end position="177"/>
    </location>
</feature>
<keyword evidence="3" id="KW-0347">Helicase</keyword>
<keyword evidence="4" id="KW-0067">ATP-binding</keyword>
<dbReference type="InterPro" id="IPR018647">
    <property type="entry name" value="SLFN_3-like_DNA/RNA_helicase"/>
</dbReference>
<keyword evidence="1" id="KW-0547">Nucleotide-binding</keyword>
<dbReference type="GO" id="GO:0005524">
    <property type="term" value="F:ATP binding"/>
    <property type="evidence" value="ECO:0007669"/>
    <property type="project" value="UniProtKB-KW"/>
</dbReference>
<feature type="domain" description="UvrD-like helicase C-terminal" evidence="7">
    <location>
        <begin position="296"/>
        <end position="366"/>
    </location>
</feature>
<dbReference type="InterPro" id="IPR014017">
    <property type="entry name" value="DNA_helicase_UvrD-like_C"/>
</dbReference>
<dbReference type="PANTHER" id="PTHR11070:SF2">
    <property type="entry name" value="ATP-DEPENDENT DNA HELICASE SRS2"/>
    <property type="match status" value="1"/>
</dbReference>
<evidence type="ECO:0000256" key="4">
    <source>
        <dbReference type="ARBA" id="ARBA00022840"/>
    </source>
</evidence>
<evidence type="ECO:0000259" key="6">
    <source>
        <dbReference type="Pfam" id="PF09848"/>
    </source>
</evidence>
<dbReference type="InterPro" id="IPR000212">
    <property type="entry name" value="DNA_helicase_UvrD/REP"/>
</dbReference>
<evidence type="ECO:0000313" key="9">
    <source>
        <dbReference type="Proteomes" id="UP000829560"/>
    </source>
</evidence>
<evidence type="ECO:0000256" key="3">
    <source>
        <dbReference type="ARBA" id="ARBA00022806"/>
    </source>
</evidence>
<dbReference type="GO" id="GO:0000725">
    <property type="term" value="P:recombinational repair"/>
    <property type="evidence" value="ECO:0007669"/>
    <property type="project" value="TreeGrafter"/>
</dbReference>